<keyword evidence="5" id="KW-0500">Molybdenum</keyword>
<reference evidence="12 13" key="1">
    <citation type="submission" date="2022-06" db="EMBL/GenBank/DDBJ databases">
        <title>Roseomonas CN29.</title>
        <authorList>
            <person name="Cheng Y."/>
            <person name="He X."/>
        </authorList>
    </citation>
    <scope>NUCLEOTIDE SEQUENCE [LARGE SCALE GENOMIC DNA]</scope>
    <source>
        <strain evidence="12 13">CN29</strain>
    </source>
</reference>
<keyword evidence="13" id="KW-1185">Reference proteome</keyword>
<dbReference type="Gene3D" id="3.40.50.740">
    <property type="match status" value="1"/>
</dbReference>
<keyword evidence="8" id="KW-0408">Iron</keyword>
<dbReference type="Proteomes" id="UP001524642">
    <property type="component" value="Unassembled WGS sequence"/>
</dbReference>
<evidence type="ECO:0000259" key="11">
    <source>
        <dbReference type="Pfam" id="PF01568"/>
    </source>
</evidence>
<dbReference type="SUPFAM" id="SSF50692">
    <property type="entry name" value="ADC-like"/>
    <property type="match status" value="1"/>
</dbReference>
<keyword evidence="9" id="KW-0411">Iron-sulfur</keyword>
<comment type="cofactor">
    <cofactor evidence="2">
        <name>[4Fe-4S] cluster</name>
        <dbReference type="ChEBI" id="CHEBI:49883"/>
    </cofactor>
</comment>
<evidence type="ECO:0000256" key="1">
    <source>
        <dbReference type="ARBA" id="ARBA00001942"/>
    </source>
</evidence>
<dbReference type="InterPro" id="IPR037951">
    <property type="entry name" value="MopB_CT_YdeP"/>
</dbReference>
<keyword evidence="7" id="KW-0560">Oxidoreductase</keyword>
<sequence length="774" mass="85963">MSETQKPRPASVKPYPGPAGGWGSLRSVESRLLREERVATGNAVLLRQNKPEGYSCVSCSWAKPKVPYPFEYCENGAKATAWEITRKSVPTEFFEQHTITDLLKWSDHDLEKIGRLTHPMRLDRARDRWVPVAWEDAFREIGAELRGMDPKQTVFYSSGRASLETSYIYALFARLYGHNNLPDSSNMCHESTSVGLPLSIGAPVGTVQLDDFDKTACILSFGQNVGTNSPRMLHPLQSCAKRDVPIIVFNPLKERGWERFTNPQSPAEMLTKKETRIASQYHQLRAGGDVAAIAGISKALIEADDIAMAAGRAPLLDHAFIEQHTHGFDSYAAWCRAQEWAEIERWSGLTRQAMQDAASVYAAAPSAMAIYGMGLTQHKKGVESVQMLVNLLLLRGNIGKPGAGILPVRGHSNVQGQRTVGISEKPELVPLDGLAQQYSFEPPRDTGMNTVEACEAIVEGRIQAFIGLGGNFVHAVPDTDRMEASWPTIRLTVQIATKLNRNHLINGQVAYLLPCLGRIEQDVQASGPQMVSCEDTMTHIHASWGKVEPASPHLLSEPAIVAGIAKATLEPNPKVPWDEWVADYSRIRDAIEASYPSMFKDYNKRVHEPGGFPRPLPARQRDWKTETGKANFIVPSGFRADLETELDDPDILQLVTLRSNDQFNTTIYGYEDRFRGISGTRQVVLMNRADAERRDLREGDTVTLITAVDDNIRRQVGGLQVVFYDIPRGAIGGYYPECNPLIPLWHHAEKSKVPAAKAIPVRVELERRMMVAAE</sequence>
<evidence type="ECO:0000256" key="2">
    <source>
        <dbReference type="ARBA" id="ARBA00001966"/>
    </source>
</evidence>
<dbReference type="CDD" id="cd02787">
    <property type="entry name" value="MopB_CT_ydeP"/>
    <property type="match status" value="1"/>
</dbReference>
<dbReference type="NCBIfam" id="TIGR01701">
    <property type="entry name" value="Fdhalpha-like"/>
    <property type="match status" value="1"/>
</dbReference>
<evidence type="ECO:0000259" key="10">
    <source>
        <dbReference type="Pfam" id="PF00384"/>
    </source>
</evidence>
<dbReference type="InterPro" id="IPR050123">
    <property type="entry name" value="Prok_molybdopt-oxidoreductase"/>
</dbReference>
<evidence type="ECO:0000256" key="4">
    <source>
        <dbReference type="ARBA" id="ARBA00022485"/>
    </source>
</evidence>
<evidence type="ECO:0000256" key="5">
    <source>
        <dbReference type="ARBA" id="ARBA00022505"/>
    </source>
</evidence>
<dbReference type="Pfam" id="PF00384">
    <property type="entry name" value="Molybdopterin"/>
    <property type="match status" value="1"/>
</dbReference>
<evidence type="ECO:0000256" key="3">
    <source>
        <dbReference type="ARBA" id="ARBA00010312"/>
    </source>
</evidence>
<feature type="domain" description="Molybdopterin dinucleotide-binding" evidence="11">
    <location>
        <begin position="652"/>
        <end position="709"/>
    </location>
</feature>
<accession>A0ABT1WXU0</accession>
<comment type="caution">
    <text evidence="12">The sequence shown here is derived from an EMBL/GenBank/DDBJ whole genome shotgun (WGS) entry which is preliminary data.</text>
</comment>
<dbReference type="EMBL" id="JANJOU010000001">
    <property type="protein sequence ID" value="MCR0980655.1"/>
    <property type="molecule type" value="Genomic_DNA"/>
</dbReference>
<dbReference type="Gene3D" id="3.40.228.10">
    <property type="entry name" value="Dimethylsulfoxide Reductase, domain 2"/>
    <property type="match status" value="1"/>
</dbReference>
<evidence type="ECO:0000256" key="9">
    <source>
        <dbReference type="ARBA" id="ARBA00023014"/>
    </source>
</evidence>
<comment type="similarity">
    <text evidence="3">Belongs to the prokaryotic molybdopterin-containing oxidoreductase family.</text>
</comment>
<keyword evidence="6" id="KW-0479">Metal-binding</keyword>
<dbReference type="PANTHER" id="PTHR43105:SF4">
    <property type="entry name" value="PROTEIN YDEP"/>
    <property type="match status" value="1"/>
</dbReference>
<dbReference type="InterPro" id="IPR010046">
    <property type="entry name" value="Mopterin_OxRdtse_a_bac"/>
</dbReference>
<evidence type="ECO:0000313" key="13">
    <source>
        <dbReference type="Proteomes" id="UP001524642"/>
    </source>
</evidence>
<dbReference type="CDD" id="cd02767">
    <property type="entry name" value="MopB_ydeP"/>
    <property type="match status" value="1"/>
</dbReference>
<comment type="cofactor">
    <cofactor evidence="1">
        <name>Mo-bis(molybdopterin guanine dinucleotide)</name>
        <dbReference type="ChEBI" id="CHEBI:60539"/>
    </cofactor>
</comment>
<dbReference type="InterPro" id="IPR006656">
    <property type="entry name" value="Mopterin_OxRdtase"/>
</dbReference>
<gene>
    <name evidence="12" type="ORF">NRP21_01165</name>
</gene>
<keyword evidence="4" id="KW-0004">4Fe-4S</keyword>
<dbReference type="InterPro" id="IPR009010">
    <property type="entry name" value="Asp_de-COase-like_dom_sf"/>
</dbReference>
<feature type="domain" description="Molybdopterin oxidoreductase" evidence="10">
    <location>
        <begin position="115"/>
        <end position="484"/>
    </location>
</feature>
<dbReference type="Pfam" id="PF01568">
    <property type="entry name" value="Molydop_binding"/>
    <property type="match status" value="1"/>
</dbReference>
<proteinExistence type="inferred from homology"/>
<dbReference type="InterPro" id="IPR041953">
    <property type="entry name" value="YdeP_MopB"/>
</dbReference>
<dbReference type="InterPro" id="IPR006657">
    <property type="entry name" value="MoPterin_dinucl-bd_dom"/>
</dbReference>
<evidence type="ECO:0000256" key="6">
    <source>
        <dbReference type="ARBA" id="ARBA00022723"/>
    </source>
</evidence>
<dbReference type="PANTHER" id="PTHR43105">
    <property type="entry name" value="RESPIRATORY NITRATE REDUCTASE"/>
    <property type="match status" value="1"/>
</dbReference>
<dbReference type="RefSeq" id="WP_257714335.1">
    <property type="nucleotide sequence ID" value="NZ_JANJOU010000001.1"/>
</dbReference>
<dbReference type="PIRSF" id="PIRSF000144">
    <property type="entry name" value="CbbBc"/>
    <property type="match status" value="1"/>
</dbReference>
<evidence type="ECO:0000256" key="8">
    <source>
        <dbReference type="ARBA" id="ARBA00023004"/>
    </source>
</evidence>
<name>A0ABT1WXU0_9PROT</name>
<evidence type="ECO:0000313" key="12">
    <source>
        <dbReference type="EMBL" id="MCR0980655.1"/>
    </source>
</evidence>
<protein>
    <submittedName>
        <fullName evidence="12">FdhF/YdeP family oxidoreductase</fullName>
    </submittedName>
</protein>
<organism evidence="12 13">
    <name type="scientific">Roseomonas populi</name>
    <dbReference type="NCBI Taxonomy" id="3121582"/>
    <lineage>
        <taxon>Bacteria</taxon>
        <taxon>Pseudomonadati</taxon>
        <taxon>Pseudomonadota</taxon>
        <taxon>Alphaproteobacteria</taxon>
        <taxon>Acetobacterales</taxon>
        <taxon>Roseomonadaceae</taxon>
        <taxon>Roseomonas</taxon>
    </lineage>
</organism>
<dbReference type="SUPFAM" id="SSF53706">
    <property type="entry name" value="Formate dehydrogenase/DMSO reductase, domains 1-3"/>
    <property type="match status" value="1"/>
</dbReference>
<evidence type="ECO:0000256" key="7">
    <source>
        <dbReference type="ARBA" id="ARBA00023002"/>
    </source>
</evidence>